<name>A0ABR3GWZ9_9PEZI</name>
<dbReference type="Gene3D" id="3.30.710.10">
    <property type="entry name" value="Potassium Channel Kv1.1, Chain A"/>
    <property type="match status" value="1"/>
</dbReference>
<protein>
    <recommendedName>
        <fullName evidence="3">BTB domain-containing protein</fullName>
    </recommendedName>
</protein>
<dbReference type="EMBL" id="JBBBZM010000003">
    <property type="protein sequence ID" value="KAL0640491.1"/>
    <property type="molecule type" value="Genomic_DNA"/>
</dbReference>
<dbReference type="InterPro" id="IPR011333">
    <property type="entry name" value="SKP1/BTB/POZ_sf"/>
</dbReference>
<evidence type="ECO:0008006" key="3">
    <source>
        <dbReference type="Google" id="ProtNLM"/>
    </source>
</evidence>
<evidence type="ECO:0000313" key="1">
    <source>
        <dbReference type="EMBL" id="KAL0640491.1"/>
    </source>
</evidence>
<reference evidence="1 2" key="1">
    <citation type="submission" date="2024-02" db="EMBL/GenBank/DDBJ databases">
        <title>Discinaceae phylogenomics.</title>
        <authorList>
            <person name="Dirks A.C."/>
            <person name="James T.Y."/>
        </authorList>
    </citation>
    <scope>NUCLEOTIDE SEQUENCE [LARGE SCALE GENOMIC DNA]</scope>
    <source>
        <strain evidence="1 2">ACD0624</strain>
    </source>
</reference>
<keyword evidence="2" id="KW-1185">Reference proteome</keyword>
<accession>A0ABR3GWZ9</accession>
<evidence type="ECO:0000313" key="2">
    <source>
        <dbReference type="Proteomes" id="UP001447188"/>
    </source>
</evidence>
<dbReference type="Proteomes" id="UP001447188">
    <property type="component" value="Unassembled WGS sequence"/>
</dbReference>
<organism evidence="1 2">
    <name type="scientific">Discina gigas</name>
    <dbReference type="NCBI Taxonomy" id="1032678"/>
    <lineage>
        <taxon>Eukaryota</taxon>
        <taxon>Fungi</taxon>
        <taxon>Dikarya</taxon>
        <taxon>Ascomycota</taxon>
        <taxon>Pezizomycotina</taxon>
        <taxon>Pezizomycetes</taxon>
        <taxon>Pezizales</taxon>
        <taxon>Discinaceae</taxon>
        <taxon>Discina</taxon>
    </lineage>
</organism>
<sequence length="379" mass="43804">MPTTTHYSVRPSRLFYFLDGDTIVTCRDRSYRVHSAPLARYSCVMRKALTMGRLPRLWRDLRQDNEGKLLKESGDCVKKRRVGGGARARARDIRYLVTLDDSVQSVDLLFWCIYECRYGIVFSFGMIFTPDLTLSLSGKPRMSPEIIAPLLHLGTDYAIPTLLPLCITYLESLALFHPLKAIPTIRLLIHHRKTTSTGAEILQPLYSEALSTILNDLPYYQEEQREEYTRVLPDELRAAFADTWARYVERMDRQRSGEGLFAGLTYTHSRQCMSDVGCEEETREQLWSTWEQLWGTCRGAVPRPCEVSKFFMTAARAEPEEKNNTCRMQVRQALGWILRGLEGEDALWNWRFLSVESASLRMAKELAIRPRVGRERWEA</sequence>
<comment type="caution">
    <text evidence="1">The sequence shown here is derived from an EMBL/GenBank/DDBJ whole genome shotgun (WGS) entry which is preliminary data.</text>
</comment>
<proteinExistence type="predicted"/>
<gene>
    <name evidence="1" type="ORF">Q9L58_000462</name>
</gene>